<sequence>MPYTYQPLEGDEIRLLTIEPYDGDDDASTLISCTIENVRLNPDFKRDQDGFKGDDYVWREIRSPLDSASIFEDSADPLVREAEVQEKKLQAAEDAHADDEEEESNNKQFRYEWGDYIALSYVWGLSEGVQKHTILLNGEEFLVLPNLYDALLKLRRTQRVKQGFKWWIDAVCINQQDPAEQGQQVGRMRDIFASAWHVVIWLGKEENNSALAVTALRWLAMRSKGPEPLEGLYKEGKKIDLSPVFIVWAKAKSAWKTEVFAALFHLLTRSYWQRTWILQEMAMARRDAPVICGESCLSCQDVFDAVALIESDQNRIGRDIIGSVRPRTGQEWTYEFARDRIPEERQWSAERMWKLLQDLVNLQREQRPEEDHQTSAAAIATGNADLVGLLRALVLGRDANVTKEKDRVYGILGLRAVAERVDITPNYDLPLSAIYQDFTAQLLSKGNLDILRLVSRTSGEIHSLNTLEDLAPGERPARSAYIKIIKNAIVAPRASRPVGQPCTHNLPSWTVCWTCRPPPAAQLQGAYRAGGEASPSTAPIYGADSTLVVRGLVFDTIRSLGSFHPSEVDTSYPQTDSEAPAETASAYGSMEATQEALWRTLVGNTTARGGPPSAEGPWLINEPRTWLRQLLGVYTNGFSLAEQRDRNKDMPLAGSYTLQQIILGTTEELSFRQKFKIKSGGDRGLYTPTEEQWEVFSWAINALAWRRLMGTRGGRMGTAPAAAKVGDRVAVLQGCSVPMVLRENGDGWVVVGECYVHGVMDGEVLAASSKEDVRDMKLY</sequence>
<organism evidence="2 3">
    <name type="scientific">Diatrype stigma</name>
    <dbReference type="NCBI Taxonomy" id="117547"/>
    <lineage>
        <taxon>Eukaryota</taxon>
        <taxon>Fungi</taxon>
        <taxon>Dikarya</taxon>
        <taxon>Ascomycota</taxon>
        <taxon>Pezizomycotina</taxon>
        <taxon>Sordariomycetes</taxon>
        <taxon>Xylariomycetidae</taxon>
        <taxon>Xylariales</taxon>
        <taxon>Diatrypaceae</taxon>
        <taxon>Diatrype</taxon>
    </lineage>
</organism>
<reference evidence="2 3" key="1">
    <citation type="submission" date="2024-02" db="EMBL/GenBank/DDBJ databases">
        <title>De novo assembly and annotation of 12 fungi associated with fruit tree decline syndrome in Ontario, Canada.</title>
        <authorList>
            <person name="Sulman M."/>
            <person name="Ellouze W."/>
            <person name="Ilyukhin E."/>
        </authorList>
    </citation>
    <scope>NUCLEOTIDE SEQUENCE [LARGE SCALE GENOMIC DNA]</scope>
    <source>
        <strain evidence="2 3">M11/M66-122</strain>
    </source>
</reference>
<evidence type="ECO:0000313" key="3">
    <source>
        <dbReference type="Proteomes" id="UP001320420"/>
    </source>
</evidence>
<gene>
    <name evidence="2" type="ORF">SLS62_002645</name>
</gene>
<feature type="domain" description="Heterokaryon incompatibility" evidence="1">
    <location>
        <begin position="116"/>
        <end position="280"/>
    </location>
</feature>
<dbReference type="Proteomes" id="UP001320420">
    <property type="component" value="Unassembled WGS sequence"/>
</dbReference>
<keyword evidence="3" id="KW-1185">Reference proteome</keyword>
<protein>
    <recommendedName>
        <fullName evidence="1">Heterokaryon incompatibility domain-containing protein</fullName>
    </recommendedName>
</protein>
<comment type="caution">
    <text evidence="2">The sequence shown here is derived from an EMBL/GenBank/DDBJ whole genome shotgun (WGS) entry which is preliminary data.</text>
</comment>
<dbReference type="InterPro" id="IPR052895">
    <property type="entry name" value="HetReg/Transcr_Mod"/>
</dbReference>
<name>A0AAN9YQP7_9PEZI</name>
<proteinExistence type="predicted"/>
<evidence type="ECO:0000259" key="1">
    <source>
        <dbReference type="Pfam" id="PF06985"/>
    </source>
</evidence>
<dbReference type="PANTHER" id="PTHR24148:SF77">
    <property type="entry name" value="HETEROKARYON INCOMPATIBILITY DOMAIN-CONTAINING PROTEIN"/>
    <property type="match status" value="1"/>
</dbReference>
<dbReference type="AlphaFoldDB" id="A0AAN9YQP7"/>
<accession>A0AAN9YQP7</accession>
<dbReference type="PANTHER" id="PTHR24148">
    <property type="entry name" value="ANKYRIN REPEAT DOMAIN-CONTAINING PROTEIN 39 HOMOLOG-RELATED"/>
    <property type="match status" value="1"/>
</dbReference>
<dbReference type="EMBL" id="JAKJXP020000013">
    <property type="protein sequence ID" value="KAK7755418.1"/>
    <property type="molecule type" value="Genomic_DNA"/>
</dbReference>
<dbReference type="Pfam" id="PF06985">
    <property type="entry name" value="HET"/>
    <property type="match status" value="1"/>
</dbReference>
<dbReference type="InterPro" id="IPR010730">
    <property type="entry name" value="HET"/>
</dbReference>
<evidence type="ECO:0000313" key="2">
    <source>
        <dbReference type="EMBL" id="KAK7755418.1"/>
    </source>
</evidence>
<dbReference type="Pfam" id="PF26639">
    <property type="entry name" value="Het-6_barrel"/>
    <property type="match status" value="1"/>
</dbReference>